<dbReference type="CDD" id="cd11010">
    <property type="entry name" value="S1-P1_nuclease"/>
    <property type="match status" value="1"/>
</dbReference>
<keyword evidence="8" id="KW-1015">Disulfide bond</keyword>
<dbReference type="InterPro" id="IPR008947">
    <property type="entry name" value="PLipase_C/P1_nuclease_dom_sf"/>
</dbReference>
<dbReference type="EMBL" id="JAMRDG010000001">
    <property type="protein sequence ID" value="KAJ3708905.1"/>
    <property type="molecule type" value="Genomic_DNA"/>
</dbReference>
<keyword evidence="9" id="KW-0325">Glycoprotein</keyword>
<evidence type="ECO:0000256" key="1">
    <source>
        <dbReference type="ARBA" id="ARBA00000245"/>
    </source>
</evidence>
<keyword evidence="4" id="KW-0540">Nuclease</keyword>
<dbReference type="InterPro" id="IPR003154">
    <property type="entry name" value="S1/P1nuclease"/>
</dbReference>
<reference evidence="10 11" key="1">
    <citation type="journal article" date="2022" name="Cell">
        <title>Repeat-based holocentromeres influence genome architecture and karyotype evolution.</title>
        <authorList>
            <person name="Hofstatter P.G."/>
            <person name="Thangavel G."/>
            <person name="Lux T."/>
            <person name="Neumann P."/>
            <person name="Vondrak T."/>
            <person name="Novak P."/>
            <person name="Zhang M."/>
            <person name="Costa L."/>
            <person name="Castellani M."/>
            <person name="Scott A."/>
            <person name="Toegelov H."/>
            <person name="Fuchs J."/>
            <person name="Mata-Sucre Y."/>
            <person name="Dias Y."/>
            <person name="Vanzela A.L.L."/>
            <person name="Huettel B."/>
            <person name="Almeida C.C.S."/>
            <person name="Simkova H."/>
            <person name="Souza G."/>
            <person name="Pedrosa-Harand A."/>
            <person name="Macas J."/>
            <person name="Mayer K.F.X."/>
            <person name="Houben A."/>
            <person name="Marques A."/>
        </authorList>
    </citation>
    <scope>NUCLEOTIDE SEQUENCE [LARGE SCALE GENOMIC DNA]</scope>
    <source>
        <strain evidence="10">RhyTen1mFocal</strain>
    </source>
</reference>
<dbReference type="SUPFAM" id="SSF48537">
    <property type="entry name" value="Phospholipase C/P1 nuclease"/>
    <property type="match status" value="1"/>
</dbReference>
<dbReference type="Gene3D" id="1.10.575.10">
    <property type="entry name" value="P1 Nuclease"/>
    <property type="match status" value="2"/>
</dbReference>
<name>A0AAD6A3E8_9POAL</name>
<dbReference type="PANTHER" id="PTHR33146">
    <property type="entry name" value="ENDONUCLEASE 4"/>
    <property type="match status" value="1"/>
</dbReference>
<evidence type="ECO:0000256" key="7">
    <source>
        <dbReference type="ARBA" id="ARBA00022801"/>
    </source>
</evidence>
<evidence type="ECO:0000256" key="6">
    <source>
        <dbReference type="ARBA" id="ARBA00022759"/>
    </source>
</evidence>
<dbReference type="GO" id="GO:0046872">
    <property type="term" value="F:metal ion binding"/>
    <property type="evidence" value="ECO:0007669"/>
    <property type="project" value="UniProtKB-KW"/>
</dbReference>
<evidence type="ECO:0000256" key="9">
    <source>
        <dbReference type="ARBA" id="ARBA00023180"/>
    </source>
</evidence>
<keyword evidence="5" id="KW-0479">Metal-binding</keyword>
<comment type="catalytic activity">
    <reaction evidence="1">
        <text>Endonucleolytic cleavage to 5'-phosphomononucleotide and 5'-phosphooligonucleotide end-products.</text>
        <dbReference type="EC" id="3.1.30.1"/>
    </reaction>
</comment>
<comment type="caution">
    <text evidence="10">The sequence shown here is derived from an EMBL/GenBank/DDBJ whole genome shotgun (WGS) entry which is preliminary data.</text>
</comment>
<proteinExistence type="inferred from homology"/>
<dbReference type="Pfam" id="PF02265">
    <property type="entry name" value="S1-P1_nuclease"/>
    <property type="match status" value="2"/>
</dbReference>
<evidence type="ECO:0000256" key="4">
    <source>
        <dbReference type="ARBA" id="ARBA00022722"/>
    </source>
</evidence>
<gene>
    <name evidence="10" type="ORF">LUZ61_012610</name>
</gene>
<dbReference type="GO" id="GO:0000014">
    <property type="term" value="F:single-stranded DNA endodeoxyribonuclease activity"/>
    <property type="evidence" value="ECO:0007669"/>
    <property type="project" value="UniProtKB-ARBA"/>
</dbReference>
<evidence type="ECO:0000256" key="5">
    <source>
        <dbReference type="ARBA" id="ARBA00022723"/>
    </source>
</evidence>
<dbReference type="GO" id="GO:0004521">
    <property type="term" value="F:RNA endonuclease activity"/>
    <property type="evidence" value="ECO:0007669"/>
    <property type="project" value="UniProtKB-ARBA"/>
</dbReference>
<dbReference type="AlphaFoldDB" id="A0AAD6A3E8"/>
<keyword evidence="11" id="KW-1185">Reference proteome</keyword>
<evidence type="ECO:0000256" key="8">
    <source>
        <dbReference type="ARBA" id="ARBA00023157"/>
    </source>
</evidence>
<evidence type="ECO:0000313" key="10">
    <source>
        <dbReference type="EMBL" id="KAJ3708905.1"/>
    </source>
</evidence>
<dbReference type="GO" id="GO:0003676">
    <property type="term" value="F:nucleic acid binding"/>
    <property type="evidence" value="ECO:0007669"/>
    <property type="project" value="InterPro"/>
</dbReference>
<dbReference type="GO" id="GO:0006308">
    <property type="term" value="P:DNA catabolic process"/>
    <property type="evidence" value="ECO:0007669"/>
    <property type="project" value="InterPro"/>
</dbReference>
<evidence type="ECO:0000313" key="11">
    <source>
        <dbReference type="Proteomes" id="UP001210211"/>
    </source>
</evidence>
<evidence type="ECO:0000256" key="3">
    <source>
        <dbReference type="ARBA" id="ARBA00012562"/>
    </source>
</evidence>
<keyword evidence="7" id="KW-0378">Hydrolase</keyword>
<accession>A0AAD6A3E8</accession>
<keyword evidence="6" id="KW-0255">Endonuclease</keyword>
<evidence type="ECO:0000256" key="2">
    <source>
        <dbReference type="ARBA" id="ARBA00009547"/>
    </source>
</evidence>
<dbReference type="Proteomes" id="UP001210211">
    <property type="component" value="Unassembled WGS sequence"/>
</dbReference>
<dbReference type="PANTHER" id="PTHR33146:SF21">
    <property type="entry name" value="ASPERGILLUS NUCLEASE S1"/>
    <property type="match status" value="1"/>
</dbReference>
<protein>
    <recommendedName>
        <fullName evidence="3">Aspergillus nuclease S1</fullName>
        <ecNumber evidence="3">3.1.30.1</ecNumber>
    </recommendedName>
</protein>
<sequence>MFLAHFVGDIHQPLHCGFAADYGGNNIPVNWYDVKSNLHRDYYAQKVNKWKACGNDAFACAKKFASESIELVCALAYKDVQPDFTLGDDYFTSRISTVEERIMQAAIRLASLLNKIFSNIQEDSSPKISQVLRSMSESVDN</sequence>
<comment type="similarity">
    <text evidence="2">Belongs to the nuclease type I family.</text>
</comment>
<dbReference type="EC" id="3.1.30.1" evidence="3"/>
<organism evidence="10 11">
    <name type="scientific">Rhynchospora tenuis</name>
    <dbReference type="NCBI Taxonomy" id="198213"/>
    <lineage>
        <taxon>Eukaryota</taxon>
        <taxon>Viridiplantae</taxon>
        <taxon>Streptophyta</taxon>
        <taxon>Embryophyta</taxon>
        <taxon>Tracheophyta</taxon>
        <taxon>Spermatophyta</taxon>
        <taxon>Magnoliopsida</taxon>
        <taxon>Liliopsida</taxon>
        <taxon>Poales</taxon>
        <taxon>Cyperaceae</taxon>
        <taxon>Cyperoideae</taxon>
        <taxon>Rhynchosporeae</taxon>
        <taxon>Rhynchospora</taxon>
    </lineage>
</organism>